<protein>
    <submittedName>
        <fullName evidence="2">Uncharacterized protein</fullName>
    </submittedName>
</protein>
<dbReference type="Proteomes" id="UP001497516">
    <property type="component" value="Chromosome 8"/>
</dbReference>
<gene>
    <name evidence="2" type="ORF">LTRI10_LOCUS46220</name>
</gene>
<dbReference type="EMBL" id="OZ034821">
    <property type="protein sequence ID" value="CAL1406500.1"/>
    <property type="molecule type" value="Genomic_DNA"/>
</dbReference>
<organism evidence="2 3">
    <name type="scientific">Linum trigynum</name>
    <dbReference type="NCBI Taxonomy" id="586398"/>
    <lineage>
        <taxon>Eukaryota</taxon>
        <taxon>Viridiplantae</taxon>
        <taxon>Streptophyta</taxon>
        <taxon>Embryophyta</taxon>
        <taxon>Tracheophyta</taxon>
        <taxon>Spermatophyta</taxon>
        <taxon>Magnoliopsida</taxon>
        <taxon>eudicotyledons</taxon>
        <taxon>Gunneridae</taxon>
        <taxon>Pentapetalae</taxon>
        <taxon>rosids</taxon>
        <taxon>fabids</taxon>
        <taxon>Malpighiales</taxon>
        <taxon>Linaceae</taxon>
        <taxon>Linum</taxon>
    </lineage>
</organism>
<evidence type="ECO:0000256" key="1">
    <source>
        <dbReference type="SAM" id="MobiDB-lite"/>
    </source>
</evidence>
<sequence length="73" mass="7821">MNTPPGSQGRLNSSSGNASQGSQGTQAGNGTGPRAFQFGTFDERQQHKLFAGARNDVITFGSAKQEDDWFSKR</sequence>
<evidence type="ECO:0000313" key="2">
    <source>
        <dbReference type="EMBL" id="CAL1406500.1"/>
    </source>
</evidence>
<evidence type="ECO:0000313" key="3">
    <source>
        <dbReference type="Proteomes" id="UP001497516"/>
    </source>
</evidence>
<accession>A0AAV2G746</accession>
<name>A0AAV2G746_9ROSI</name>
<proteinExistence type="predicted"/>
<feature type="region of interest" description="Disordered" evidence="1">
    <location>
        <begin position="1"/>
        <end position="43"/>
    </location>
</feature>
<feature type="compositionally biased region" description="Low complexity" evidence="1">
    <location>
        <begin position="12"/>
        <end position="28"/>
    </location>
</feature>
<reference evidence="2 3" key="1">
    <citation type="submission" date="2024-04" db="EMBL/GenBank/DDBJ databases">
        <authorList>
            <person name="Fracassetti M."/>
        </authorList>
    </citation>
    <scope>NUCLEOTIDE SEQUENCE [LARGE SCALE GENOMIC DNA]</scope>
</reference>
<dbReference type="AlphaFoldDB" id="A0AAV2G746"/>
<feature type="compositionally biased region" description="Polar residues" evidence="1">
    <location>
        <begin position="1"/>
        <end position="11"/>
    </location>
</feature>
<keyword evidence="3" id="KW-1185">Reference proteome</keyword>